<name>A0A1J9QP68_9EURO</name>
<evidence type="ECO:0000313" key="1">
    <source>
        <dbReference type="EMBL" id="OJD17668.1"/>
    </source>
</evidence>
<dbReference type="Proteomes" id="UP000182235">
    <property type="component" value="Unassembled WGS sequence"/>
</dbReference>
<evidence type="ECO:0000313" key="2">
    <source>
        <dbReference type="Proteomes" id="UP000182235"/>
    </source>
</evidence>
<dbReference type="EMBL" id="LGRN01000059">
    <property type="protein sequence ID" value="OJD17668.1"/>
    <property type="molecule type" value="Genomic_DNA"/>
</dbReference>
<dbReference type="AlphaFoldDB" id="A0A1J9QP68"/>
<organism evidence="1 2">
    <name type="scientific">Emergomyces pasteurianus Ep9510</name>
    <dbReference type="NCBI Taxonomy" id="1447872"/>
    <lineage>
        <taxon>Eukaryota</taxon>
        <taxon>Fungi</taxon>
        <taxon>Dikarya</taxon>
        <taxon>Ascomycota</taxon>
        <taxon>Pezizomycotina</taxon>
        <taxon>Eurotiomycetes</taxon>
        <taxon>Eurotiomycetidae</taxon>
        <taxon>Onygenales</taxon>
        <taxon>Ajellomycetaceae</taxon>
        <taxon>Emergomyces</taxon>
    </lineage>
</organism>
<reference evidence="1 2" key="1">
    <citation type="submission" date="2015-07" db="EMBL/GenBank/DDBJ databases">
        <title>Emmonsia species relationships and genome sequence.</title>
        <authorList>
            <consortium name="The Broad Institute Genomics Platform"/>
            <person name="Cuomo C.A."/>
            <person name="Munoz J.F."/>
            <person name="Imamovic A."/>
            <person name="Priest M.E."/>
            <person name="Young S."/>
            <person name="Clay O.K."/>
            <person name="McEwen J.G."/>
        </authorList>
    </citation>
    <scope>NUCLEOTIDE SEQUENCE [LARGE SCALE GENOMIC DNA]</scope>
    <source>
        <strain evidence="1 2">UAMH 9510</strain>
    </source>
</reference>
<sequence length="73" mass="8152">MAFRLPVQENPNGTYLEEPTLRAEIELSRPSTPESVATGIWISILHNTFPSSEGYMHFPKHAVNGRADVLTKT</sequence>
<proteinExistence type="predicted"/>
<dbReference type="VEuPathDB" id="FungiDB:AJ78_02259"/>
<gene>
    <name evidence="1" type="ORF">AJ78_02259</name>
</gene>
<comment type="caution">
    <text evidence="1">The sequence shown here is derived from an EMBL/GenBank/DDBJ whole genome shotgun (WGS) entry which is preliminary data.</text>
</comment>
<protein>
    <submittedName>
        <fullName evidence="1">Uncharacterized protein</fullName>
    </submittedName>
</protein>
<accession>A0A1J9QP68</accession>
<keyword evidence="2" id="KW-1185">Reference proteome</keyword>